<protein>
    <submittedName>
        <fullName evidence="2">Uncharacterized protein</fullName>
    </submittedName>
</protein>
<sequence length="87" mass="10039">MSSFHRFKENTASIKSKSSRSGWGQEDSFKSQFLLRYVIFDSRQRLDHVGTRSALLSLIKQQYRDTFIDKLAPEFGSLSAPTMMIMV</sequence>
<dbReference type="AlphaFoldDB" id="A0AAV4SQ86"/>
<evidence type="ECO:0000313" key="2">
    <source>
        <dbReference type="EMBL" id="GIY33783.1"/>
    </source>
</evidence>
<accession>A0AAV4SQ86</accession>
<organism evidence="2 3">
    <name type="scientific">Caerostris darwini</name>
    <dbReference type="NCBI Taxonomy" id="1538125"/>
    <lineage>
        <taxon>Eukaryota</taxon>
        <taxon>Metazoa</taxon>
        <taxon>Ecdysozoa</taxon>
        <taxon>Arthropoda</taxon>
        <taxon>Chelicerata</taxon>
        <taxon>Arachnida</taxon>
        <taxon>Araneae</taxon>
        <taxon>Araneomorphae</taxon>
        <taxon>Entelegynae</taxon>
        <taxon>Araneoidea</taxon>
        <taxon>Araneidae</taxon>
        <taxon>Caerostris</taxon>
    </lineage>
</organism>
<proteinExistence type="predicted"/>
<dbReference type="Proteomes" id="UP001054837">
    <property type="component" value="Unassembled WGS sequence"/>
</dbReference>
<keyword evidence="3" id="KW-1185">Reference proteome</keyword>
<feature type="compositionally biased region" description="Polar residues" evidence="1">
    <location>
        <begin position="10"/>
        <end position="22"/>
    </location>
</feature>
<evidence type="ECO:0000313" key="3">
    <source>
        <dbReference type="Proteomes" id="UP001054837"/>
    </source>
</evidence>
<gene>
    <name evidence="2" type="ORF">CDAR_587401</name>
</gene>
<evidence type="ECO:0000256" key="1">
    <source>
        <dbReference type="SAM" id="MobiDB-lite"/>
    </source>
</evidence>
<comment type="caution">
    <text evidence="2">The sequence shown here is derived from an EMBL/GenBank/DDBJ whole genome shotgun (WGS) entry which is preliminary data.</text>
</comment>
<name>A0AAV4SQ86_9ARAC</name>
<dbReference type="EMBL" id="BPLQ01007986">
    <property type="protein sequence ID" value="GIY33783.1"/>
    <property type="molecule type" value="Genomic_DNA"/>
</dbReference>
<reference evidence="2 3" key="1">
    <citation type="submission" date="2021-06" db="EMBL/GenBank/DDBJ databases">
        <title>Caerostris darwini draft genome.</title>
        <authorList>
            <person name="Kono N."/>
            <person name="Arakawa K."/>
        </authorList>
    </citation>
    <scope>NUCLEOTIDE SEQUENCE [LARGE SCALE GENOMIC DNA]</scope>
</reference>
<feature type="region of interest" description="Disordered" evidence="1">
    <location>
        <begin position="1"/>
        <end position="25"/>
    </location>
</feature>